<dbReference type="Pfam" id="PF13458">
    <property type="entry name" value="Peripla_BP_6"/>
    <property type="match status" value="1"/>
</dbReference>
<feature type="transmembrane region" description="Helical" evidence="3">
    <location>
        <begin position="658"/>
        <end position="678"/>
    </location>
</feature>
<feature type="domain" description="Leucine-binding protein" evidence="4">
    <location>
        <begin position="71"/>
        <end position="219"/>
    </location>
</feature>
<proteinExistence type="inferred from homology"/>
<evidence type="ECO:0000259" key="4">
    <source>
        <dbReference type="Pfam" id="PF13458"/>
    </source>
</evidence>
<name>A0ABS1C0U0_9BACT</name>
<evidence type="ECO:0000256" key="2">
    <source>
        <dbReference type="ARBA" id="ARBA00022729"/>
    </source>
</evidence>
<keyword evidence="3" id="KW-0812">Transmembrane</keyword>
<dbReference type="InterPro" id="IPR051010">
    <property type="entry name" value="BCAA_transport"/>
</dbReference>
<evidence type="ECO:0000313" key="5">
    <source>
        <dbReference type="EMBL" id="MBK0403021.1"/>
    </source>
</evidence>
<organism evidence="5 6">
    <name type="scientific">Adhaeribacter terrigena</name>
    <dbReference type="NCBI Taxonomy" id="2793070"/>
    <lineage>
        <taxon>Bacteria</taxon>
        <taxon>Pseudomonadati</taxon>
        <taxon>Bacteroidota</taxon>
        <taxon>Cytophagia</taxon>
        <taxon>Cytophagales</taxon>
        <taxon>Hymenobacteraceae</taxon>
        <taxon>Adhaeribacter</taxon>
    </lineage>
</organism>
<accession>A0ABS1C0U0</accession>
<gene>
    <name evidence="5" type="ORF">I5M27_08480</name>
</gene>
<dbReference type="InterPro" id="IPR028081">
    <property type="entry name" value="Leu-bd"/>
</dbReference>
<dbReference type="EMBL" id="JAEHFX010000003">
    <property type="protein sequence ID" value="MBK0403021.1"/>
    <property type="molecule type" value="Genomic_DNA"/>
</dbReference>
<evidence type="ECO:0000313" key="6">
    <source>
        <dbReference type="Proteomes" id="UP000644147"/>
    </source>
</evidence>
<keyword evidence="2" id="KW-0732">Signal</keyword>
<evidence type="ECO:0000256" key="1">
    <source>
        <dbReference type="ARBA" id="ARBA00010062"/>
    </source>
</evidence>
<sequence length="712" mass="81335">MDIRSAHGFISGRKQVWFLVGAAATVLIGVLYFRYFRPLYKPTYQIGIIVNSVELEPADLRAIQYIVGEKIKSVNAEGGINGHSVEAIYLDDKGSPGLLKKQVRQTIQNKKLIAYIGCKSSLRTLAIAPILAQHQVAFIGSFSLTNLTTAYPNIYSSEVGMRDVRFVLQELLKKKSGSAAFIGKKGDLYSEALLKVMEALAAKEPGFKVTSRFWYPEGYRFTAAETRKLASELKEKNDFLMLSLEQRSSNRLLPALWKEGLRIPVFCGLTDITQINSQSPFYRQAELYDINPVGIPGVLNMHLQQQHAAFRGKIPEGPKLEFQLGFGGRLADEIGLLQQAASKSDLPPEANIREKIVAGLKAFMPGQQIYRGWFADWYFSSERAFGGEPLLAWKPPRFLYPLLAPEQYLRTDSDSGYRKAPVLYANLDLLDISQINDEQGSFYATFYLELSSVRDLNIKNIDFTNAERNKINQQPLIEAKVVRRKKDQGGNNFQHYLYKVSGKFTFNPDLKKYPFDEQKFPITLQTSDALKTFLVQPPDKAFRDTIFEVSGWNYKYNYVGYDQDIITVDRNFGSMQRNIPSYKFSYVYEMQRARIDFSLKTLVPLLAILIISYLSAFIPPREFETLCAIQVTALLSSIALYFSTYKPEMQYATTSDKIFIFTYVMITTLLATSILKYVMYRRNYFIKRLALVYQRLLFPLIVLGFSIFIRWL</sequence>
<feature type="transmembrane region" description="Helical" evidence="3">
    <location>
        <begin position="597"/>
        <end position="618"/>
    </location>
</feature>
<comment type="caution">
    <text evidence="5">The sequence shown here is derived from an EMBL/GenBank/DDBJ whole genome shotgun (WGS) entry which is preliminary data.</text>
</comment>
<feature type="transmembrane region" description="Helical" evidence="3">
    <location>
        <begin position="16"/>
        <end position="35"/>
    </location>
</feature>
<dbReference type="InterPro" id="IPR038050">
    <property type="entry name" value="Neuro_actylchol_rec"/>
</dbReference>
<dbReference type="PANTHER" id="PTHR30483">
    <property type="entry name" value="LEUCINE-SPECIFIC-BINDING PROTEIN"/>
    <property type="match status" value="1"/>
</dbReference>
<dbReference type="SUPFAM" id="SSF53822">
    <property type="entry name" value="Periplasmic binding protein-like I"/>
    <property type="match status" value="1"/>
</dbReference>
<dbReference type="Gene3D" id="3.40.50.2300">
    <property type="match status" value="2"/>
</dbReference>
<dbReference type="RefSeq" id="WP_200505765.1">
    <property type="nucleotide sequence ID" value="NZ_JAEHFX010000003.1"/>
</dbReference>
<dbReference type="Gene3D" id="1.20.58.390">
    <property type="entry name" value="Neurotransmitter-gated ion-channel transmembrane domain"/>
    <property type="match status" value="1"/>
</dbReference>
<reference evidence="5 6" key="1">
    <citation type="submission" date="2020-12" db="EMBL/GenBank/DDBJ databases">
        <title>Bacterial novel species Adhaeribacter sp. BT258 isolated from soil.</title>
        <authorList>
            <person name="Jung H.-Y."/>
        </authorList>
    </citation>
    <scope>NUCLEOTIDE SEQUENCE [LARGE SCALE GENOMIC DNA]</scope>
    <source>
        <strain evidence="5 6">BT258</strain>
    </source>
</reference>
<keyword evidence="6" id="KW-1185">Reference proteome</keyword>
<evidence type="ECO:0000256" key="3">
    <source>
        <dbReference type="SAM" id="Phobius"/>
    </source>
</evidence>
<comment type="similarity">
    <text evidence="1">Belongs to the leucine-binding protein family.</text>
</comment>
<feature type="transmembrane region" description="Helical" evidence="3">
    <location>
        <begin position="625"/>
        <end position="643"/>
    </location>
</feature>
<dbReference type="PANTHER" id="PTHR30483:SF6">
    <property type="entry name" value="PERIPLASMIC BINDING PROTEIN OF ABC TRANSPORTER FOR NATURAL AMINO ACIDS"/>
    <property type="match status" value="1"/>
</dbReference>
<dbReference type="Proteomes" id="UP000644147">
    <property type="component" value="Unassembled WGS sequence"/>
</dbReference>
<protein>
    <submittedName>
        <fullName evidence="5">ABC transporter substrate-binding protein</fullName>
    </submittedName>
</protein>
<keyword evidence="3" id="KW-0472">Membrane</keyword>
<feature type="transmembrane region" description="Helical" evidence="3">
    <location>
        <begin position="690"/>
        <end position="711"/>
    </location>
</feature>
<keyword evidence="3" id="KW-1133">Transmembrane helix</keyword>
<dbReference type="InterPro" id="IPR028082">
    <property type="entry name" value="Peripla_BP_I"/>
</dbReference>